<dbReference type="STRING" id="1527.SAMN04489757_10129"/>
<proteinExistence type="predicted"/>
<dbReference type="RefSeq" id="WP_091683385.1">
    <property type="nucleotide sequence ID" value="NZ_BAABFM010000003.1"/>
</dbReference>
<dbReference type="OrthoDB" id="5464925at2"/>
<reference evidence="1 2" key="1">
    <citation type="submission" date="2016-10" db="EMBL/GenBank/DDBJ databases">
        <authorList>
            <person name="de Groot N.N."/>
        </authorList>
    </citation>
    <scope>NUCLEOTIDE SEQUENCE [LARGE SCALE GENOMIC DNA]</scope>
    <source>
        <strain evidence="1 2">DSM 1283</strain>
    </source>
</reference>
<dbReference type="EMBL" id="FOWD01000001">
    <property type="protein sequence ID" value="SFN74546.1"/>
    <property type="molecule type" value="Genomic_DNA"/>
</dbReference>
<dbReference type="AlphaFoldDB" id="A0A1I5BIT4"/>
<accession>A0A1I5BIT4</accession>
<gene>
    <name evidence="1" type="ORF">SAMN04489757_10129</name>
</gene>
<evidence type="ECO:0000313" key="2">
    <source>
        <dbReference type="Proteomes" id="UP000198806"/>
    </source>
</evidence>
<protein>
    <submittedName>
        <fullName evidence="1">Peptide maturation system protein, TIGR04066 family</fullName>
    </submittedName>
</protein>
<name>A0A1I5BIT4_9FIRM</name>
<evidence type="ECO:0000313" key="1">
    <source>
        <dbReference type="EMBL" id="SFN74546.1"/>
    </source>
</evidence>
<sequence>MSIPVAIYPFCAEILPIVKTFNKLQESFVIKRLISPSGFGLTGHDAGYVCNHPDVGFVVTEEFNFEGKEWTTLILFEPIMIKEKIDYSYVDIAEAAILYGKQVIFFSASEEGDNKINKLSKLYSDKIEIKPYITYKNHAHNEEHKFYDMEVPVILVGGLLEEADNFEVLLKLAVKLKMENTNALVITKHPMGELFGFYNLNHIWNCTDHSEAQKINEINRYMNSLLKEKRPEVILMEAPDAVLKYNDYAVNGFGIRTYMLCQAVAPERFICCVPFELAVGEFLDAISKKFEATLGVSITSVHASNILIDMQDLKQKFDISIVYCNLKFVRQQLFKEGRQYQIPVYSVVMNGIDEVYNNLFENEC</sequence>
<dbReference type="Proteomes" id="UP000198806">
    <property type="component" value="Unassembled WGS sequence"/>
</dbReference>
<keyword evidence="2" id="KW-1185">Reference proteome</keyword>
<organism evidence="1 2">
    <name type="scientific">Anaerocolumna aminovalerica</name>
    <dbReference type="NCBI Taxonomy" id="1527"/>
    <lineage>
        <taxon>Bacteria</taxon>
        <taxon>Bacillati</taxon>
        <taxon>Bacillota</taxon>
        <taxon>Clostridia</taxon>
        <taxon>Lachnospirales</taxon>
        <taxon>Lachnospiraceae</taxon>
        <taxon>Anaerocolumna</taxon>
    </lineage>
</organism>